<name>A0ABP6Y5W6_9ACTN</name>
<keyword evidence="2" id="KW-0677">Repeat</keyword>
<evidence type="ECO:0000313" key="7">
    <source>
        <dbReference type="EMBL" id="GAA3577263.1"/>
    </source>
</evidence>
<evidence type="ECO:0000256" key="3">
    <source>
        <dbReference type="ARBA" id="ARBA00022801"/>
    </source>
</evidence>
<organism evidence="7 8">
    <name type="scientific">Microlunatus spumicola</name>
    <dbReference type="NCBI Taxonomy" id="81499"/>
    <lineage>
        <taxon>Bacteria</taxon>
        <taxon>Bacillati</taxon>
        <taxon>Actinomycetota</taxon>
        <taxon>Actinomycetes</taxon>
        <taxon>Propionibacteriales</taxon>
        <taxon>Propionibacteriaceae</taxon>
        <taxon>Microlunatus</taxon>
    </lineage>
</organism>
<evidence type="ECO:0000256" key="5">
    <source>
        <dbReference type="SAM" id="MobiDB-lite"/>
    </source>
</evidence>
<evidence type="ECO:0000256" key="1">
    <source>
        <dbReference type="ARBA" id="ARBA00022729"/>
    </source>
</evidence>
<dbReference type="EMBL" id="BAAAYR010000005">
    <property type="protein sequence ID" value="GAA3577263.1"/>
    <property type="molecule type" value="Genomic_DNA"/>
</dbReference>
<keyword evidence="1 6" id="KW-0732">Signal</keyword>
<evidence type="ECO:0000256" key="2">
    <source>
        <dbReference type="ARBA" id="ARBA00022737"/>
    </source>
</evidence>
<dbReference type="Pfam" id="PF01839">
    <property type="entry name" value="FG-GAP"/>
    <property type="match status" value="5"/>
</dbReference>
<dbReference type="SMART" id="SM00191">
    <property type="entry name" value="Int_alpha"/>
    <property type="match status" value="5"/>
</dbReference>
<feature type="signal peptide" evidence="6">
    <location>
        <begin position="1"/>
        <end position="24"/>
    </location>
</feature>
<dbReference type="SUPFAM" id="SSF69318">
    <property type="entry name" value="Integrin alpha N-terminal domain"/>
    <property type="match status" value="2"/>
</dbReference>
<feature type="chain" id="PRO_5045398723" evidence="6">
    <location>
        <begin position="25"/>
        <end position="491"/>
    </location>
</feature>
<evidence type="ECO:0000256" key="6">
    <source>
        <dbReference type="SAM" id="SignalP"/>
    </source>
</evidence>
<feature type="region of interest" description="Disordered" evidence="5">
    <location>
        <begin position="391"/>
        <end position="420"/>
    </location>
</feature>
<gene>
    <name evidence="7" type="ORF">GCM10022197_38130</name>
</gene>
<dbReference type="InterPro" id="IPR028994">
    <property type="entry name" value="Integrin_alpha_N"/>
</dbReference>
<feature type="compositionally biased region" description="Polar residues" evidence="5">
    <location>
        <begin position="398"/>
        <end position="408"/>
    </location>
</feature>
<keyword evidence="3" id="KW-0378">Hydrolase</keyword>
<evidence type="ECO:0000313" key="8">
    <source>
        <dbReference type="Proteomes" id="UP001500767"/>
    </source>
</evidence>
<accession>A0ABP6Y5W6</accession>
<dbReference type="PANTHER" id="PTHR23221">
    <property type="entry name" value="GLYCOSYLPHOSPHATIDYLINOSITOL PHOSPHOLIPASE D"/>
    <property type="match status" value="1"/>
</dbReference>
<comment type="caution">
    <text evidence="7">The sequence shown here is derived from an EMBL/GenBank/DDBJ whole genome shotgun (WGS) entry which is preliminary data.</text>
</comment>
<dbReference type="PROSITE" id="PS51470">
    <property type="entry name" value="FG_GAP"/>
    <property type="match status" value="5"/>
</dbReference>
<protein>
    <submittedName>
        <fullName evidence="7">FG-GAP repeat protein</fullName>
    </submittedName>
</protein>
<dbReference type="InterPro" id="IPR013517">
    <property type="entry name" value="FG-GAP"/>
</dbReference>
<keyword evidence="8" id="KW-1185">Reference proteome</keyword>
<keyword evidence="4" id="KW-0325">Glycoprotein</keyword>
<evidence type="ECO:0000256" key="4">
    <source>
        <dbReference type="ARBA" id="ARBA00023180"/>
    </source>
</evidence>
<dbReference type="PANTHER" id="PTHR23221:SF7">
    <property type="entry name" value="PHOSPHATIDYLINOSITOL-GLYCAN-SPECIFIC PHOSPHOLIPASE D"/>
    <property type="match status" value="1"/>
</dbReference>
<dbReference type="Gene3D" id="2.130.10.130">
    <property type="entry name" value="Integrin alpha, N-terminal"/>
    <property type="match status" value="4"/>
</dbReference>
<sequence>MRSYVWGALLVVLLGLVAVPPAEAARRAKPYDFDGNGHPDLVVGAPGLQVNGQPAGGVVVLPASATGMSQDEKVITQSSRGVPGASEAGDEFGRSIASGDFNRDGYADLAIGAPGETSAKALHVGAVTVVYGSAHGLGTKHARRLRISTRDVYEANFGTSLVAADFDRDGFADLAVGSPGAAPAVRDEFFQPSGTVSVFGGGRKGLSRAAHLVLRGDRDASDGDMRFGERIAAGDLDLDGDVDLVVASDGFADSGDDSMPGSLSYCLNGRSGPRGCARLAYGVGWAGPSSVLVANVWGSERPEIVLAKPVGFDDDEGHVTVLRLKGSKRFTVAEARSMNGFDVGLPGTGDWAARLGASVDAGDVDRDGYADLVMGAPGANDGRGRVLVARGGADGPRSTGNEAYSQDSPGVPNAGESQDYFGSSVTLLDHDQDGRLDLTVGAPGENGSGAITTLRGAGDGFTAAGSRTFDLRSLGYEHPEEAGFGGSLGHR</sequence>
<proteinExistence type="predicted"/>
<reference evidence="8" key="1">
    <citation type="journal article" date="2019" name="Int. J. Syst. Evol. Microbiol.">
        <title>The Global Catalogue of Microorganisms (GCM) 10K type strain sequencing project: providing services to taxonomists for standard genome sequencing and annotation.</title>
        <authorList>
            <consortium name="The Broad Institute Genomics Platform"/>
            <consortium name="The Broad Institute Genome Sequencing Center for Infectious Disease"/>
            <person name="Wu L."/>
            <person name="Ma J."/>
        </authorList>
    </citation>
    <scope>NUCLEOTIDE SEQUENCE [LARGE SCALE GENOMIC DNA]</scope>
    <source>
        <strain evidence="8">JCM 16540</strain>
    </source>
</reference>
<dbReference type="InterPro" id="IPR013519">
    <property type="entry name" value="Int_alpha_beta-p"/>
</dbReference>
<dbReference type="Proteomes" id="UP001500767">
    <property type="component" value="Unassembled WGS sequence"/>
</dbReference>